<evidence type="ECO:0000256" key="9">
    <source>
        <dbReference type="ARBA" id="ARBA00038592"/>
    </source>
</evidence>
<dbReference type="EMBL" id="UHIA01000004">
    <property type="protein sequence ID" value="SUO97025.1"/>
    <property type="molecule type" value="Genomic_DNA"/>
</dbReference>
<dbReference type="PANTHER" id="PTHR34353:SF2">
    <property type="entry name" value="CRISPR-ASSOCIATED ENDONUCLEASE CAS1 1"/>
    <property type="match status" value="1"/>
</dbReference>
<comment type="similarity">
    <text evidence="10">Belongs to the CRISPR-associated endonuclease Cas1 family.</text>
</comment>
<dbReference type="GO" id="GO:0051607">
    <property type="term" value="P:defense response to virus"/>
    <property type="evidence" value="ECO:0007669"/>
    <property type="project" value="UniProtKB-UniRule"/>
</dbReference>
<accession>A0A380MWR7</accession>
<evidence type="ECO:0000256" key="6">
    <source>
        <dbReference type="ARBA" id="ARBA00023118"/>
    </source>
</evidence>
<evidence type="ECO:0000256" key="4">
    <source>
        <dbReference type="ARBA" id="ARBA00022801"/>
    </source>
</evidence>
<evidence type="ECO:0000256" key="10">
    <source>
        <dbReference type="HAMAP-Rule" id="MF_01470"/>
    </source>
</evidence>
<dbReference type="HAMAP" id="MF_01470">
    <property type="entry name" value="Cas1"/>
    <property type="match status" value="1"/>
</dbReference>
<evidence type="ECO:0000256" key="3">
    <source>
        <dbReference type="ARBA" id="ARBA00022759"/>
    </source>
</evidence>
<keyword evidence="4 10" id="KW-0378">Hydrolase</keyword>
<dbReference type="GO" id="GO:0043571">
    <property type="term" value="P:maintenance of CRISPR repeat elements"/>
    <property type="evidence" value="ECO:0007669"/>
    <property type="project" value="UniProtKB-UniRule"/>
</dbReference>
<evidence type="ECO:0000313" key="11">
    <source>
        <dbReference type="EMBL" id="SUO97025.1"/>
    </source>
</evidence>
<dbReference type="GO" id="GO:0004520">
    <property type="term" value="F:DNA endonuclease activity"/>
    <property type="evidence" value="ECO:0007669"/>
    <property type="project" value="InterPro"/>
</dbReference>
<proteinExistence type="inferred from homology"/>
<evidence type="ECO:0000256" key="1">
    <source>
        <dbReference type="ARBA" id="ARBA00022722"/>
    </source>
</evidence>
<dbReference type="Pfam" id="PF01867">
    <property type="entry name" value="Cas_Cas1"/>
    <property type="match status" value="1"/>
</dbReference>
<evidence type="ECO:0000256" key="8">
    <source>
        <dbReference type="ARBA" id="ARBA00023211"/>
    </source>
</evidence>
<organism evidence="11 12">
    <name type="scientific">Suttonella indologenes</name>
    <dbReference type="NCBI Taxonomy" id="13276"/>
    <lineage>
        <taxon>Bacteria</taxon>
        <taxon>Pseudomonadati</taxon>
        <taxon>Pseudomonadota</taxon>
        <taxon>Gammaproteobacteria</taxon>
        <taxon>Cardiobacteriales</taxon>
        <taxon>Cardiobacteriaceae</taxon>
        <taxon>Suttonella</taxon>
    </lineage>
</organism>
<keyword evidence="12" id="KW-1185">Reference proteome</keyword>
<keyword evidence="2 10" id="KW-0479">Metal-binding</keyword>
<dbReference type="RefSeq" id="WP_115218530.1">
    <property type="nucleotide sequence ID" value="NZ_UHIA01000004.1"/>
</dbReference>
<keyword evidence="8 10" id="KW-0464">Manganese</keyword>
<evidence type="ECO:0000256" key="2">
    <source>
        <dbReference type="ARBA" id="ARBA00022723"/>
    </source>
</evidence>
<reference evidence="11 12" key="1">
    <citation type="submission" date="2018-06" db="EMBL/GenBank/DDBJ databases">
        <authorList>
            <consortium name="Pathogen Informatics"/>
            <person name="Doyle S."/>
        </authorList>
    </citation>
    <scope>NUCLEOTIDE SEQUENCE [LARGE SCALE GENOMIC DNA]</scope>
    <source>
        <strain evidence="11 12">NCTC10717</strain>
    </source>
</reference>
<dbReference type="GO" id="GO:0016787">
    <property type="term" value="F:hydrolase activity"/>
    <property type="evidence" value="ECO:0007669"/>
    <property type="project" value="UniProtKB-KW"/>
</dbReference>
<protein>
    <recommendedName>
        <fullName evidence="10">CRISPR-associated endonuclease Cas1</fullName>
        <ecNumber evidence="10">3.1.-.-</ecNumber>
    </recommendedName>
</protein>
<name>A0A380MWR7_9GAMM</name>
<dbReference type="InterPro" id="IPR050646">
    <property type="entry name" value="Cas1"/>
</dbReference>
<dbReference type="Gene3D" id="1.20.120.920">
    <property type="entry name" value="CRISPR-associated endonuclease Cas1, C-terminal domain"/>
    <property type="match status" value="1"/>
</dbReference>
<keyword evidence="5 10" id="KW-0460">Magnesium</keyword>
<dbReference type="OrthoDB" id="9803119at2"/>
<comment type="subunit">
    <text evidence="9 10">Homodimer, forms a heterotetramer with a Cas2 homodimer.</text>
</comment>
<feature type="binding site" evidence="10">
    <location>
        <position position="203"/>
    </location>
    <ligand>
        <name>Mn(2+)</name>
        <dbReference type="ChEBI" id="CHEBI:29035"/>
    </ligand>
</feature>
<dbReference type="CDD" id="cd09720">
    <property type="entry name" value="Cas1_II"/>
    <property type="match status" value="1"/>
</dbReference>
<dbReference type="NCBIfam" id="TIGR03639">
    <property type="entry name" value="cas1_NMENI"/>
    <property type="match status" value="1"/>
</dbReference>
<dbReference type="PANTHER" id="PTHR34353">
    <property type="entry name" value="CRISPR-ASSOCIATED ENDONUCLEASE CAS1 1"/>
    <property type="match status" value="1"/>
</dbReference>
<feature type="binding site" evidence="10">
    <location>
        <position position="218"/>
    </location>
    <ligand>
        <name>Mn(2+)</name>
        <dbReference type="ChEBI" id="CHEBI:29035"/>
    </ligand>
</feature>
<comment type="function">
    <text evidence="10">CRISPR (clustered regularly interspaced short palindromic repeat), is an adaptive immune system that provides protection against mobile genetic elements (viruses, transposable elements and conjugative plasmids). CRISPR clusters contain spacers, sequences complementary to antecedent mobile elements, and target invading nucleic acids. CRISPR clusters are transcribed and processed into CRISPR RNA (crRNA). Acts as a dsDNA endonuclease. Involved in the integration of spacer DNA into the CRISPR cassette.</text>
</comment>
<dbReference type="AlphaFoldDB" id="A0A380MWR7"/>
<evidence type="ECO:0000256" key="5">
    <source>
        <dbReference type="ARBA" id="ARBA00022842"/>
    </source>
</evidence>
<keyword evidence="1 10" id="KW-0540">Nuclease</keyword>
<dbReference type="InterPro" id="IPR002729">
    <property type="entry name" value="CRISPR-assoc_Cas1"/>
</dbReference>
<feature type="binding site" evidence="10">
    <location>
        <position position="147"/>
    </location>
    <ligand>
        <name>Mn(2+)</name>
        <dbReference type="ChEBI" id="CHEBI:29035"/>
    </ligand>
</feature>
<keyword evidence="6 10" id="KW-0051">Antiviral defense</keyword>
<dbReference type="NCBIfam" id="TIGR00287">
    <property type="entry name" value="cas1"/>
    <property type="match status" value="1"/>
</dbReference>
<keyword evidence="7 10" id="KW-0238">DNA-binding</keyword>
<dbReference type="EC" id="3.1.-.-" evidence="10"/>
<dbReference type="InterPro" id="IPR019855">
    <property type="entry name" value="CRISPR-assoc_Cas1_NMENI"/>
</dbReference>
<sequence>MAWRSIVISKPARLSLKQKHLLIEQEEGIPVPLEDIAVMVIEAREVVLTAPLLSALAQNGITLLTCDEQFLPCGQWLPFAQYHRCLKILNLQMNLSLPQKKQLWQGIVKQKIRNQAWLLDYSGHDIAAQRLKTLAESVKSGDKTFHESQAAALYFPLLFGHDFTRAQENMINGCLNYGYSILRSAIARALVQYGFLPTLGVQHCSELNPFNLADDLIEPYRILVDLFVYEQMMQNTLPGELNTLWKSRLVALLHHQIKLNGKTYSLLSAIDRTVQSFQTALIQGDSGLLKLPEILPLKVQDYE</sequence>
<dbReference type="GO" id="GO:0003677">
    <property type="term" value="F:DNA binding"/>
    <property type="evidence" value="ECO:0007669"/>
    <property type="project" value="UniProtKB-KW"/>
</dbReference>
<dbReference type="GO" id="GO:0046872">
    <property type="term" value="F:metal ion binding"/>
    <property type="evidence" value="ECO:0007669"/>
    <property type="project" value="UniProtKB-UniRule"/>
</dbReference>
<evidence type="ECO:0000256" key="7">
    <source>
        <dbReference type="ARBA" id="ARBA00023125"/>
    </source>
</evidence>
<gene>
    <name evidence="10" type="primary">cas1</name>
    <name evidence="11" type="ORF">NCTC10717_01307</name>
</gene>
<keyword evidence="3 10" id="KW-0255">Endonuclease</keyword>
<dbReference type="Proteomes" id="UP000254575">
    <property type="component" value="Unassembled WGS sequence"/>
</dbReference>
<evidence type="ECO:0000313" key="12">
    <source>
        <dbReference type="Proteomes" id="UP000254575"/>
    </source>
</evidence>
<comment type="cofactor">
    <cofactor evidence="10">
        <name>Mg(2+)</name>
        <dbReference type="ChEBI" id="CHEBI:18420"/>
    </cofactor>
    <cofactor evidence="10">
        <name>Mn(2+)</name>
        <dbReference type="ChEBI" id="CHEBI:29035"/>
    </cofactor>
</comment>
<dbReference type="InterPro" id="IPR042206">
    <property type="entry name" value="CRISPR-assoc_Cas1_C"/>
</dbReference>